<dbReference type="AlphaFoldDB" id="A0A380E0N9"/>
<dbReference type="EC" id="6.3.5.3" evidence="1"/>
<accession>A0A380E0N9</accession>
<dbReference type="EMBL" id="UHAQ01000003">
    <property type="protein sequence ID" value="SUK83734.1"/>
    <property type="molecule type" value="Genomic_DNA"/>
</dbReference>
<evidence type="ECO:0000313" key="2">
    <source>
        <dbReference type="Proteomes" id="UP000254502"/>
    </source>
</evidence>
<keyword evidence="1" id="KW-0436">Ligase</keyword>
<evidence type="ECO:0000313" key="1">
    <source>
        <dbReference type="EMBL" id="SUK83734.1"/>
    </source>
</evidence>
<dbReference type="GO" id="GO:0004642">
    <property type="term" value="F:phosphoribosylformylglycinamidine synthase activity"/>
    <property type="evidence" value="ECO:0007669"/>
    <property type="project" value="UniProtKB-EC"/>
</dbReference>
<protein>
    <submittedName>
        <fullName evidence="1">Phosphoribosylformylglycinamidine synthase, PurS subunit</fullName>
        <ecNumber evidence="1">6.3.5.3</ecNumber>
    </submittedName>
</protein>
<organism evidence="1 2">
    <name type="scientific">Staphylococcus aureus</name>
    <dbReference type="NCBI Taxonomy" id="1280"/>
    <lineage>
        <taxon>Bacteria</taxon>
        <taxon>Bacillati</taxon>
        <taxon>Bacillota</taxon>
        <taxon>Bacilli</taxon>
        <taxon>Bacillales</taxon>
        <taxon>Staphylococcaceae</taxon>
        <taxon>Staphylococcus</taxon>
    </lineage>
</organism>
<reference evidence="1 2" key="1">
    <citation type="submission" date="2018-06" db="EMBL/GenBank/DDBJ databases">
        <authorList>
            <consortium name="Pathogen Informatics"/>
            <person name="Doyle S."/>
        </authorList>
    </citation>
    <scope>NUCLEOTIDE SEQUENCE [LARGE SCALE GENOMIC DNA]</scope>
    <source>
        <strain evidence="1 2">NCTC5664</strain>
    </source>
</reference>
<proteinExistence type="predicted"/>
<name>A0A380E0N9_STAAU</name>
<sequence length="36" mass="4254">MKRYTTLLPTLSEKLFANTVIEEYSYKVLDDEKENA</sequence>
<dbReference type="Proteomes" id="UP000254502">
    <property type="component" value="Unassembled WGS sequence"/>
</dbReference>
<gene>
    <name evidence="1" type="primary">purS_1</name>
    <name evidence="1" type="ORF">NCTC5664_02549</name>
</gene>